<name>A0A7X0SBH0_9CLOT</name>
<evidence type="ECO:0000256" key="7">
    <source>
        <dbReference type="PROSITE-ProRule" id="PRU01091"/>
    </source>
</evidence>
<keyword evidence="3 7" id="KW-0238">DNA-binding</keyword>
<evidence type="ECO:0000256" key="3">
    <source>
        <dbReference type="ARBA" id="ARBA00023125"/>
    </source>
</evidence>
<dbReference type="EMBL" id="JACKWY010000001">
    <property type="protein sequence ID" value="MBB6713122.1"/>
    <property type="molecule type" value="Genomic_DNA"/>
</dbReference>
<dbReference type="GO" id="GO:0000156">
    <property type="term" value="F:phosphorelay response regulator activity"/>
    <property type="evidence" value="ECO:0007669"/>
    <property type="project" value="TreeGrafter"/>
</dbReference>
<dbReference type="GO" id="GO:0005829">
    <property type="term" value="C:cytosol"/>
    <property type="evidence" value="ECO:0007669"/>
    <property type="project" value="TreeGrafter"/>
</dbReference>
<dbReference type="SMART" id="SM00862">
    <property type="entry name" value="Trans_reg_C"/>
    <property type="match status" value="1"/>
</dbReference>
<dbReference type="GO" id="GO:0032993">
    <property type="term" value="C:protein-DNA complex"/>
    <property type="evidence" value="ECO:0007669"/>
    <property type="project" value="TreeGrafter"/>
</dbReference>
<evidence type="ECO:0000256" key="2">
    <source>
        <dbReference type="ARBA" id="ARBA00023015"/>
    </source>
</evidence>
<protein>
    <recommendedName>
        <fullName evidence="1">Stage 0 sporulation protein A homolog</fullName>
    </recommendedName>
</protein>
<dbReference type="Gene3D" id="6.10.250.690">
    <property type="match status" value="1"/>
</dbReference>
<dbReference type="InterPro" id="IPR036388">
    <property type="entry name" value="WH-like_DNA-bd_sf"/>
</dbReference>
<dbReference type="InterPro" id="IPR001789">
    <property type="entry name" value="Sig_transdc_resp-reg_receiver"/>
</dbReference>
<evidence type="ECO:0000313" key="10">
    <source>
        <dbReference type="EMBL" id="MBB6713122.1"/>
    </source>
</evidence>
<feature type="modified residue" description="4-aspartylphosphate" evidence="6">
    <location>
        <position position="52"/>
    </location>
</feature>
<dbReference type="CDD" id="cd17574">
    <property type="entry name" value="REC_OmpR"/>
    <property type="match status" value="1"/>
</dbReference>
<sequence>MVTILLIEDDEDIAISLSFTLEVNQYKVILAKSIYEATKKLEENNIDLILLDKNLPDGDGIVFCKRLRNKYSIPIIVVTAANTEVDMVNALTIGADDYITKPFVVSVFMARIKALLRRVNKIEKEKMIKSNEIIYYKETMKVEKNGVELSLNKREFELLSLFLYNPKSILSKNKILDKIWQQDGEYVDENIISVNIRRLREKIEDNPSDPKYIYTIRGLGYSWQQECEYR</sequence>
<comment type="caution">
    <text evidence="10">The sequence shown here is derived from an EMBL/GenBank/DDBJ whole genome shotgun (WGS) entry which is preliminary data.</text>
</comment>
<dbReference type="PANTHER" id="PTHR48111">
    <property type="entry name" value="REGULATOR OF RPOS"/>
    <property type="match status" value="1"/>
</dbReference>
<feature type="domain" description="OmpR/PhoB-type" evidence="9">
    <location>
        <begin position="125"/>
        <end position="225"/>
    </location>
</feature>
<dbReference type="RefSeq" id="WP_185163007.1">
    <property type="nucleotide sequence ID" value="NZ_JACKWY010000001.1"/>
</dbReference>
<dbReference type="Gene3D" id="1.10.10.10">
    <property type="entry name" value="Winged helix-like DNA-binding domain superfamily/Winged helix DNA-binding domain"/>
    <property type="match status" value="1"/>
</dbReference>
<dbReference type="InterPro" id="IPR039420">
    <property type="entry name" value="WalR-like"/>
</dbReference>
<keyword evidence="2" id="KW-0805">Transcription regulation</keyword>
<keyword evidence="4" id="KW-0804">Transcription</keyword>
<gene>
    <name evidence="10" type="ORF">H7E68_00065</name>
</gene>
<evidence type="ECO:0000256" key="6">
    <source>
        <dbReference type="PROSITE-ProRule" id="PRU00169"/>
    </source>
</evidence>
<reference evidence="10 11" key="1">
    <citation type="submission" date="2020-08" db="EMBL/GenBank/DDBJ databases">
        <title>Clostridia isolated from Swiss meat.</title>
        <authorList>
            <person name="Wambui J."/>
            <person name="Stevens M.J.A."/>
            <person name="Stephan R."/>
        </authorList>
    </citation>
    <scope>NUCLEOTIDE SEQUENCE [LARGE SCALE GENOMIC DNA]</scope>
    <source>
        <strain evidence="10 11">CM001</strain>
    </source>
</reference>
<dbReference type="PROSITE" id="PS50110">
    <property type="entry name" value="RESPONSE_REGULATORY"/>
    <property type="match status" value="1"/>
</dbReference>
<dbReference type="Gene3D" id="3.40.50.2300">
    <property type="match status" value="1"/>
</dbReference>
<dbReference type="InterPro" id="IPR001867">
    <property type="entry name" value="OmpR/PhoB-type_DNA-bd"/>
</dbReference>
<dbReference type="GO" id="GO:0006355">
    <property type="term" value="P:regulation of DNA-templated transcription"/>
    <property type="evidence" value="ECO:0007669"/>
    <property type="project" value="InterPro"/>
</dbReference>
<accession>A0A7X0SBH0</accession>
<organism evidence="10 11">
    <name type="scientific">Clostridium gasigenes</name>
    <dbReference type="NCBI Taxonomy" id="94869"/>
    <lineage>
        <taxon>Bacteria</taxon>
        <taxon>Bacillati</taxon>
        <taxon>Bacillota</taxon>
        <taxon>Clostridia</taxon>
        <taxon>Eubacteriales</taxon>
        <taxon>Clostridiaceae</taxon>
        <taxon>Clostridium</taxon>
    </lineage>
</organism>
<dbReference type="GO" id="GO:0000976">
    <property type="term" value="F:transcription cis-regulatory region binding"/>
    <property type="evidence" value="ECO:0007669"/>
    <property type="project" value="TreeGrafter"/>
</dbReference>
<evidence type="ECO:0000256" key="4">
    <source>
        <dbReference type="ARBA" id="ARBA00023163"/>
    </source>
</evidence>
<evidence type="ECO:0000259" key="9">
    <source>
        <dbReference type="PROSITE" id="PS51755"/>
    </source>
</evidence>
<dbReference type="SMART" id="SM00448">
    <property type="entry name" value="REC"/>
    <property type="match status" value="1"/>
</dbReference>
<dbReference type="PROSITE" id="PS51755">
    <property type="entry name" value="OMPR_PHOB"/>
    <property type="match status" value="1"/>
</dbReference>
<keyword evidence="6" id="KW-0597">Phosphoprotein</keyword>
<feature type="domain" description="Response regulatory" evidence="8">
    <location>
        <begin position="3"/>
        <end position="116"/>
    </location>
</feature>
<evidence type="ECO:0000259" key="8">
    <source>
        <dbReference type="PROSITE" id="PS50110"/>
    </source>
</evidence>
<dbReference type="PANTHER" id="PTHR48111:SF73">
    <property type="entry name" value="ALKALINE PHOSPHATASE SYNTHESIS TRANSCRIPTIONAL REGULATORY PROTEIN PHOP"/>
    <property type="match status" value="1"/>
</dbReference>
<feature type="DNA-binding region" description="OmpR/PhoB-type" evidence="7">
    <location>
        <begin position="125"/>
        <end position="225"/>
    </location>
</feature>
<dbReference type="CDD" id="cd00383">
    <property type="entry name" value="trans_reg_C"/>
    <property type="match status" value="1"/>
</dbReference>
<dbReference type="AlphaFoldDB" id="A0A7X0SBH0"/>
<dbReference type="Proteomes" id="UP000585258">
    <property type="component" value="Unassembled WGS sequence"/>
</dbReference>
<dbReference type="Pfam" id="PF00486">
    <property type="entry name" value="Trans_reg_C"/>
    <property type="match status" value="1"/>
</dbReference>
<dbReference type="SUPFAM" id="SSF52172">
    <property type="entry name" value="CheY-like"/>
    <property type="match status" value="1"/>
</dbReference>
<evidence type="ECO:0000256" key="5">
    <source>
        <dbReference type="ARBA" id="ARBA00024867"/>
    </source>
</evidence>
<dbReference type="InterPro" id="IPR011006">
    <property type="entry name" value="CheY-like_superfamily"/>
</dbReference>
<proteinExistence type="predicted"/>
<evidence type="ECO:0000313" key="11">
    <source>
        <dbReference type="Proteomes" id="UP000585258"/>
    </source>
</evidence>
<dbReference type="Pfam" id="PF00072">
    <property type="entry name" value="Response_reg"/>
    <property type="match status" value="1"/>
</dbReference>
<comment type="function">
    <text evidence="5">May play the central regulatory role in sporulation. It may be an element of the effector pathway responsible for the activation of sporulation genes in response to nutritional stress. Spo0A may act in concert with spo0H (a sigma factor) to control the expression of some genes that are critical to the sporulation process.</text>
</comment>
<evidence type="ECO:0000256" key="1">
    <source>
        <dbReference type="ARBA" id="ARBA00018672"/>
    </source>
</evidence>